<dbReference type="InterPro" id="IPR049900">
    <property type="entry name" value="PKS_mFAS_DH"/>
</dbReference>
<dbReference type="GO" id="GO:0031177">
    <property type="term" value="F:phosphopantetheine binding"/>
    <property type="evidence" value="ECO:0007669"/>
    <property type="project" value="InterPro"/>
</dbReference>
<dbReference type="NCBIfam" id="NF045894">
    <property type="entry name" value="PKS_plus_SDR"/>
    <property type="match status" value="2"/>
</dbReference>
<dbReference type="PROSITE" id="PS00606">
    <property type="entry name" value="KS3_1"/>
    <property type="match status" value="2"/>
</dbReference>
<dbReference type="SUPFAM" id="SSF52151">
    <property type="entry name" value="FabD/lysophospholipase-like"/>
    <property type="match status" value="3"/>
</dbReference>
<reference evidence="14 16" key="1">
    <citation type="submission" date="2019-12" db="EMBL/GenBank/DDBJ databases">
        <title>Whole genome shotgun sequence of Streptomyces libani subsp. libani NBRC 13452.</title>
        <authorList>
            <person name="Ichikawa N."/>
            <person name="Kimura A."/>
            <person name="Kitahashi Y."/>
            <person name="Komaki H."/>
            <person name="Tamura T."/>
        </authorList>
    </citation>
    <scope>NUCLEOTIDE SEQUENCE [LARGE SCALE GENOMIC DNA]</scope>
    <source>
        <strain evidence="14 16">NBRC 13452</strain>
    </source>
</reference>
<dbReference type="InterPro" id="IPR006162">
    <property type="entry name" value="Ppantetheine_attach_site"/>
</dbReference>
<dbReference type="PROSITE" id="PS00012">
    <property type="entry name" value="PHOSPHOPANTETHEINE"/>
    <property type="match status" value="3"/>
</dbReference>
<dbReference type="InterPro" id="IPR020806">
    <property type="entry name" value="PKS_PP-bd"/>
</dbReference>
<protein>
    <submittedName>
        <fullName evidence="15">Type I polyketide synthase</fullName>
    </submittedName>
</protein>
<dbReference type="InterPro" id="IPR016039">
    <property type="entry name" value="Thiolase-like"/>
</dbReference>
<dbReference type="SMART" id="SM01294">
    <property type="entry name" value="PKS_PP_betabranch"/>
    <property type="match status" value="3"/>
</dbReference>
<dbReference type="PROSITE" id="PS52004">
    <property type="entry name" value="KS3_2"/>
    <property type="match status" value="3"/>
</dbReference>
<evidence type="ECO:0000256" key="8">
    <source>
        <dbReference type="ARBA" id="ARBA00023315"/>
    </source>
</evidence>
<feature type="region of interest" description="Disordered" evidence="10">
    <location>
        <begin position="463"/>
        <end position="487"/>
    </location>
</feature>
<feature type="region of interest" description="C-terminal hotdog fold" evidence="9">
    <location>
        <begin position="4205"/>
        <end position="4341"/>
    </location>
</feature>
<dbReference type="Pfam" id="PF22953">
    <property type="entry name" value="SpnB_Rossmann"/>
    <property type="match status" value="1"/>
</dbReference>
<evidence type="ECO:0000313" key="15">
    <source>
        <dbReference type="EMBL" id="WAU00989.1"/>
    </source>
</evidence>
<dbReference type="EMBL" id="BLIP01000003">
    <property type="protein sequence ID" value="GFE26875.1"/>
    <property type="molecule type" value="Genomic_DNA"/>
</dbReference>
<dbReference type="InterPro" id="IPR049552">
    <property type="entry name" value="PKS_DH_N"/>
</dbReference>
<dbReference type="InterPro" id="IPR057326">
    <property type="entry name" value="KR_dom"/>
</dbReference>
<dbReference type="PANTHER" id="PTHR43775:SF51">
    <property type="entry name" value="INACTIVE PHENOLPHTHIOCEROL SYNTHESIS POLYKETIDE SYNTHASE TYPE I PKS1-RELATED"/>
    <property type="match status" value="1"/>
</dbReference>
<dbReference type="InterPro" id="IPR032821">
    <property type="entry name" value="PKS_assoc"/>
</dbReference>
<dbReference type="SUPFAM" id="SSF55048">
    <property type="entry name" value="Probable ACP-binding domain of malonyl-CoA ACP transacylase"/>
    <property type="match status" value="3"/>
</dbReference>
<dbReference type="Gene3D" id="3.40.50.720">
    <property type="entry name" value="NAD(P)-binding Rossmann-like Domain"/>
    <property type="match status" value="3"/>
</dbReference>
<feature type="compositionally biased region" description="Acidic residues" evidence="10">
    <location>
        <begin position="466"/>
        <end position="475"/>
    </location>
</feature>
<dbReference type="Pfam" id="PF16197">
    <property type="entry name" value="KAsynt_C_assoc"/>
    <property type="match status" value="3"/>
</dbReference>
<dbReference type="InterPro" id="IPR020841">
    <property type="entry name" value="PKS_Beta-ketoAc_synthase_dom"/>
</dbReference>
<dbReference type="SUPFAM" id="SSF47336">
    <property type="entry name" value="ACP-like"/>
    <property type="match status" value="3"/>
</dbReference>
<keyword evidence="6" id="KW-0045">Antibiotic biosynthesis</keyword>
<dbReference type="InterPro" id="IPR014030">
    <property type="entry name" value="Ketoacyl_synth_N"/>
</dbReference>
<dbReference type="EMBL" id="CP114202">
    <property type="protein sequence ID" value="WAU00989.1"/>
    <property type="molecule type" value="Genomic_DNA"/>
</dbReference>
<dbReference type="InterPro" id="IPR049551">
    <property type="entry name" value="PKS_DH_C"/>
</dbReference>
<dbReference type="SUPFAM" id="SSF51735">
    <property type="entry name" value="NAD(P)-binding Rossmann-fold domains"/>
    <property type="match status" value="6"/>
</dbReference>
<feature type="domain" description="Ketosynthase family 3 (KS3)" evidence="12">
    <location>
        <begin position="33"/>
        <end position="461"/>
    </location>
</feature>
<dbReference type="SMART" id="SM00827">
    <property type="entry name" value="PKS_AT"/>
    <property type="match status" value="3"/>
</dbReference>
<comment type="cofactor">
    <cofactor evidence="1">
        <name>pantetheine 4'-phosphate</name>
        <dbReference type="ChEBI" id="CHEBI:47942"/>
    </cofactor>
</comment>
<feature type="compositionally biased region" description="Low complexity" evidence="10">
    <location>
        <begin position="4787"/>
        <end position="4804"/>
    </location>
</feature>
<evidence type="ECO:0000313" key="17">
    <source>
        <dbReference type="Proteomes" id="UP001210609"/>
    </source>
</evidence>
<evidence type="ECO:0000259" key="12">
    <source>
        <dbReference type="PROSITE" id="PS52004"/>
    </source>
</evidence>
<feature type="active site" description="Proton donor; for dehydratase activity" evidence="9">
    <location>
        <position position="4264"/>
    </location>
</feature>
<evidence type="ECO:0000259" key="13">
    <source>
        <dbReference type="PROSITE" id="PS52019"/>
    </source>
</evidence>
<dbReference type="Pfam" id="PF08990">
    <property type="entry name" value="Docking"/>
    <property type="match status" value="1"/>
</dbReference>
<dbReference type="SUPFAM" id="SSF53901">
    <property type="entry name" value="Thiolase-like"/>
    <property type="match status" value="3"/>
</dbReference>
<dbReference type="CDD" id="cd08956">
    <property type="entry name" value="KR_3_FAS_SDR_x"/>
    <property type="match status" value="1"/>
</dbReference>
<dbReference type="PANTHER" id="PTHR43775">
    <property type="entry name" value="FATTY ACID SYNTHASE"/>
    <property type="match status" value="1"/>
</dbReference>
<dbReference type="Gene3D" id="3.40.47.10">
    <property type="match status" value="3"/>
</dbReference>
<dbReference type="Gene3D" id="3.10.129.110">
    <property type="entry name" value="Polyketide synthase dehydratase"/>
    <property type="match status" value="1"/>
</dbReference>
<dbReference type="Pfam" id="PF00109">
    <property type="entry name" value="ketoacyl-synt"/>
    <property type="match status" value="3"/>
</dbReference>
<dbReference type="InterPro" id="IPR018201">
    <property type="entry name" value="Ketoacyl_synth_AS"/>
</dbReference>
<dbReference type="Proteomes" id="UP000429552">
    <property type="component" value="Unassembled WGS sequence"/>
</dbReference>
<reference evidence="15 17" key="2">
    <citation type="submission" date="2022-12" db="EMBL/GenBank/DDBJ databases">
        <authorList>
            <person name="Ruckert C."/>
            <person name="Busche T."/>
            <person name="Kalinowski J."/>
            <person name="Wittmann C."/>
        </authorList>
    </citation>
    <scope>NUCLEOTIDE SEQUENCE [LARGE SCALE GENOMIC DNA]</scope>
    <source>
        <strain evidence="15 17">DSM 40555</strain>
    </source>
</reference>
<keyword evidence="5" id="KW-0808">Transferase</keyword>
<dbReference type="PROSITE" id="PS50075">
    <property type="entry name" value="CARRIER"/>
    <property type="match status" value="3"/>
</dbReference>
<evidence type="ECO:0000313" key="14">
    <source>
        <dbReference type="EMBL" id="GFE26875.1"/>
    </source>
</evidence>
<dbReference type="InterPro" id="IPR001227">
    <property type="entry name" value="Ac_transferase_dom_sf"/>
</dbReference>
<feature type="domain" description="PKS/mFAS DH" evidence="13">
    <location>
        <begin position="4044"/>
        <end position="4341"/>
    </location>
</feature>
<dbReference type="CDD" id="cd08952">
    <property type="entry name" value="KR_1_SDR_x"/>
    <property type="match status" value="2"/>
</dbReference>
<keyword evidence="17" id="KW-1185">Reference proteome</keyword>
<evidence type="ECO:0000256" key="6">
    <source>
        <dbReference type="ARBA" id="ARBA00023194"/>
    </source>
</evidence>
<dbReference type="InterPro" id="IPR016035">
    <property type="entry name" value="Acyl_Trfase/lysoPLipase"/>
</dbReference>
<dbReference type="InterPro" id="IPR055123">
    <property type="entry name" value="SpnB-like_Rossmann"/>
</dbReference>
<dbReference type="SMART" id="SM00822">
    <property type="entry name" value="PKS_KR"/>
    <property type="match status" value="3"/>
</dbReference>
<keyword evidence="3" id="KW-0596">Phosphopantetheine</keyword>
<dbReference type="InterPro" id="IPR042104">
    <property type="entry name" value="PKS_dehydratase_sf"/>
</dbReference>
<feature type="domain" description="Carrier" evidence="11">
    <location>
        <begin position="4823"/>
        <end position="4898"/>
    </location>
</feature>
<name>A0A640TXT1_STRNI</name>
<sequence>MDNEDKLRDYLKRVTTDLRQTRRRLQEVESREHDPIAIVAMACRLPGGVRSPEELWRLVAEGTDAIGPMPTDRGWNVDKLYDPDPDRAGSSYVRQGGFLYDAPEFDAGFFEISPREALAMDPQQRLLLETSWEVFERAGIDPTSVRGSEAGVFVGSSNQGYAASADGSTAPEGVEGHLLTGGSAAVLSGRLAYSFGLEGPAVTVDTMCSSSLVALHLAVQALRHGECEMALACGATVMSSARNFVEFSRQRGLARDGRCKPFAAAADGTAWGEGVGVLLLERLSEARRSGHPVLAVIRGSSTNQDGASNGLTAPNGPSQQRVIRAALANAGLSPAEVDAVEAHGTGTTLGDPIEAQALLATYGKDRDEDRPLWLGSFKSNIGHTQAASGIAGVMKMVQAIRHGVLPATLHVDMPSPHVDWSKGNVRLLTDETAWPETDAPRRAGVSSFGGSGTNAHVLLEQAPAEEPAEPAEPADEQPAASPARDAAPAALPWVVSGRSATALRAQADRLASWAETTGQSPADTGHALVASRAALEHRAVVVGADQDTLVAGLRAVAEGETPAGAVVGDAGALEGDADVVFVFPGQGSQWVGMAVELLDSSPVFAARLAECEVALEPFTDWSLREVLRAAEGSPGLDRVDVVQPVLWAVMVSLAEVWRAHGVEPAAVVGHSQGEIAAACVAGALTLEDGARVVALRSKAIRALSGRGGMVSVALSSSEVAELIEPWDGRVSVAAVNGPTSVVVSGDADALDELRDVCRERGIRARRIDVDYASHSAHVESIREELLEVLAPVVPRAPEVPFFSTVTGEWLDTAEMDAGYWFTNLRQTVRLEPAVRALLASDHRVFVEVSPHPVLTMPVQETAEAAGADAVVTGTLRRNDGGLSRLYTSLAELYVNGVGVDWSPVFAAPRPGVVELPTYAFQRRHYWLESGQSSVDGAVDPVDARFWESVERADLEGLAATLGLTDPGALREVLPALSSWRQGRQRRSTVDGWRYRIAWRPQPESQQGKLEGVWLVVVPAGHLDDGLVRATLQGMGDSGAETVLLVLEDSTTDRQGVADQLRDSLTTGAPSGVVSFLALDERPLTGHPEVTVGLVQSVALMQALLDAAVEAPLWLLTTESAATGFTDDEVRHPLQAAVWGLARVFALEHPKLWGGLVDLPAALDDHGAALLSGVLAAGGEEDQLALRGSALLSRRLTRAPLDGGEPATPWRTSGTALVTGGTGGLGAHTARLLARNGAEHLVLTSRRGPDAPGAAELRDELAELGARVTIAACDVTDADALAELVTQVEADGPAIRSVVHTAGVGLLVPLADTTLEEFAEGARAKLLGARNLDALFDRDGLDAFVLYSSVAGTWGSGDHGAYAASNAYVDALAAHRRARGLTGTSIAWGIWSPEGGGMAVDVVQEQLRWRGIPFMPALLAVLGLQQALDHDETFLAVADIDWERFVPVFTAAHRRPLLHEIPEVLRALEADEVNTDAAESTSEVLRSQLAGLVPAERERQLSDLVRKQVAAVLGYADTSEVEVGRAFRELGFDSLTAVELRNRLNTATGQKLPATVVFDHPNVKALAGHLETTLIGAGGPLSVPSAAADTADTAAPVAPADDDPIAIVSMACRYPGGVRSPEDLWQLVRDRTDAISEFPADRGWDLDGLYDPDPDRTGTCYVREGGFLDAAGDFDAEFFGISPREALAMDPQQRLLLETSWEAIERGGIDPGSLRGTPTGVFFGAAYQGYGNGEAPEGLEGHLITGTVTSIASGRISYTLGLEGPAITLDTGCSSSLVSLHLAVQALRSGECSLAIAGAAAVMSEPIGLVGFSRQRGLARDGRCKPFSAAADGMGMAEGVGVLLVERLSDARRNGHPVLAVVRGTAINQDGASNGLTAPNGLSQQRVIRAALADAGLSAGEVDAVEAHGTGTSLGDPIEAQALLATYGQEREADRPLWLGSVKSNIGHSQAASGMAGIMKMVQALRHGEMPATLHADEPSPHVEWPSGAVELLTEARPWTVEDDRPRRAGVSSFGVSGTNAHVIVEQAEESEGAGPADVEACAPVSGVGVGVVVPWVVSGRSAGALAGQAERLVSRVAGAGWSPVDVGWSLVASRSSFEHRAVVVGSETDELATKLGELGPTAAAGDPGRTVFVFPGQGSQWVGMAVELFDSSPVFAERLAECGAALEPFIDWSLSGVLRGVEGAPGLDRVDVVQPVLWAVMVSLAEVWRAHGVEPSAVVGHSQGEIAAACVAGALTLEDGARVVALRSKAIRALSGHGGMVSVAVPSSEVAELIEPWDGRVSVAAVNGPSSVVVSGDADALDELMDGCRERGVRARRIEVDYASHSAHVESIREELLEVLASVVPRASEVPFFSTVTGEWLDTAEMDAGYWFRNLRQTVRLEPAVRELLALDHRVFVEVSPHPVLTMPLQETVEAAGVEAVVTGTLRRDDGGLSRLYTSLGELFVHGVDVDWSPAFAAHRPQLVDLPTYAFQHRRYWLESHKPAAGPAASGLVDAGFWETIEREDADALAETLGLSDDGALREVLPALSLWHKQRQQRSTVDGWRYRIVWRPQPEPERVGLDGTWLVVLPDGHQDAPVAEGVVRALRAGAADIRTLTVGAEDGDRERLAGRLRDEAGTAAGPVAGVLSLVALDERPWAATETLPAGLVLMTSLLQALGDAGIDAPLWCATRGAVSVNRADALGHPMQAMAWGLGRIAAFEYPQRWGGLIDLPGELDDRAGRRLVALLAQNPGEDQLALRGSGVFTRRMLRSLPEDRPTGEGWRPRGTVLVTGGTGALGGHLARWLARNGAEHLVLVSRRGTEAPGAAALVEELAALGARATVRACDVSDRAAVTALLASLPEEQPLTAVVHTAGVLDDGVIDQLTPDRAETVWEPKAGAAFVLHEATRHLDLSAFILFSSMAGTLGGPGQGSYAAANACLDALALQRRAEGLPATSIAWGAWGGGGLVGEELAQRLRRDGVPPMDPDLAVSALQTALDQGETFLVVADVDWRKATARRVAAVSELPEVQASVGDRTEESAVRGDAAPLVVRLRDLAPGDRRAALLDDVRAAAAAVLGHDRPDAIPADRAFRELGYDSLTAVELRNRLAEATGLRLPVTLVFDHPTAAALTAFLHDGLFGAEPESAAPAAPAVPVDDDPVVIVGMSCRYPGRADSPEELWRLVDEGTDAVSGFPTNRGWDIERLYDPDPDKPGTFYARDGGFLYDADHFDPAFFGISPREAVAIDPQQRLLLETSWEAIERAGIDPELLRGTAAGVFVGSNYHDYGSRVRTAPEGMEGHLATGSASSVASGRIAYTFGLEGPAVTVDTACSSSLVALHLATQALRSGECTLALAAGVTVISTPQTFIEFSRQRALAPDGRCKAFSADADGAGWAEGVGVVLLERLSEARRRGHPVLAVVKGTAVNQDGASNGLTAPNGPSQQRVIRQALANAGLSTGDIDAVEAHGTGTRLGDPIEAQALLATYGQERPAERPLWLGSVKSNIGHTQAAAGVAGVIKMVQAMRHGVLPRTLHAAQPSPHIDWSAGNVRLLGEPQEWTPGAGPRRAGVSAFGISGTNAHVILEEPEPEPVVVEAGVTSQGRQPETVGAPTAVVPWLLSARGAPALRAQARRLAEHLARNPELTPADIALSLATSRTGFEDRAAFLGQDTGELTAALRVFADGREHPRVAVGRARPGKLAFLFPGQGSQRAGTGRSLYATHDAFADALDAVCAHLDGHLDRPLREVLFARPGTPEADLLDRTVYTQAGLFALEVALFRLLESYGVHPDLLLGHSIGELTAAHVAGVFSLADACRLVAARGRLMQALPAGGAMVSVHAAEEDVLPLLAPYEGRVAVAAVNGPAATVLSGDEDAVTEVAGHLAAAGDRTKRLRVSHAFHSARMDAMLDEFASVAAELSYQPPGIPVVSNVTGRPATAEELCSPDYWVRHVRQAVRFHDGTRALEELGARTLLDLGSGVLTAMADECLTTTDGIFLGALLRRDTEEPESLTTALAQLHLRGHGPDWERCFASSGARRVPLPTYPFQRQRYWLEAADPADVSAVGLEAAGHPLLGAAVPLAGSGGALYTGLLSAGRQPWLADHALDGTLLFPGTGFVELALQACERTGAGHVEELTLQAPLVVPEDGTVQLQVTVGEADDSGRRPLSVHSRPATGTDDEEQPWTRHAEGTLADGRPGTGTHTDGQPEAGMPADGRPGAGKSADLTAWPPPGADPVDISDLYERTAANGFAYGPAFRGLHAAWRRGEEVFAEVTLPEQYRDTAFVLHPALLDAALHTVALAAPDTERAVLPFSFRAVTAAAAACPDTVRVRLVRQADDTYGVQLADASGTPLAAIPACVLRPVDPAQLAAAGPKPADLYRMDWADLALSEPPAEPYAVIGTEVPQVPGDHSARYPDLSALTAAVDAGAEVPATVLIGCLPAEGDPAEATRRAVHHALDLAQAWLRDERFSASRLVLCTRNAVADRAGAAVPGLAQSAVWGLIRTAKAENPGRFALLDHDGTARSAAALPAALATGEPEIALREGGARVPRLVRARAAEPFRGLGADGTVLITGGGGMLGRLVARHLVAAHGVRGLLLASRRGRTAEGMPELEKELRELGAEVDIAACDLTDRADTARLLASVPAERPLSAVIHTAGVLDDGVLGSLTADRMDTVLRAKTDAVLHLDELTCDLDLTAFVLFSSLAGTFGGVGQGNYAAANAFLDAFAHARRAAGRPAVSLAWGLWAERSGMTTKLDETDLHRMARGGVRPMPSDQALALLDAALATGEPFLVPARLDLAALRTPAGEVPPLLRSLAGPRPRPSAGRPGPAPSAEADQLGTRLAALPERDRRQAVLDAVLGQAALVLGHTSADAIDPERGFLELGFDSLTAVELRNRLTTVTGTRLPATLLFDYPEPGGLADHLLGRLGPVVEQRSANGDPAPGPLDAWEAQTERLMGDTAARASLRSRLQGLMDRLDSLSEDPDAGLESRLDQASDDELFDFIEQELGGS</sequence>
<dbReference type="FunFam" id="1.10.1200.10:FF:000007">
    <property type="entry name" value="Probable polyketide synthase pks17"/>
    <property type="match status" value="3"/>
</dbReference>
<dbReference type="InterPro" id="IPR013968">
    <property type="entry name" value="PKS_KR"/>
</dbReference>
<dbReference type="Gene3D" id="3.40.366.10">
    <property type="entry name" value="Malonyl-Coenzyme A Acyl Carrier Protein, domain 2"/>
    <property type="match status" value="3"/>
</dbReference>
<gene>
    <name evidence="14" type="ORF">Sliba_73280</name>
    <name evidence="15" type="ORF">STRLI_007291</name>
</gene>
<dbReference type="GO" id="GO:0006633">
    <property type="term" value="P:fatty acid biosynthetic process"/>
    <property type="evidence" value="ECO:0007669"/>
    <property type="project" value="InterPro"/>
</dbReference>
<dbReference type="Pfam" id="PF08659">
    <property type="entry name" value="KR"/>
    <property type="match status" value="3"/>
</dbReference>
<dbReference type="PROSITE" id="PS52019">
    <property type="entry name" value="PKS_MFAS_DH"/>
    <property type="match status" value="1"/>
</dbReference>
<evidence type="ECO:0000256" key="9">
    <source>
        <dbReference type="PROSITE-ProRule" id="PRU01363"/>
    </source>
</evidence>
<dbReference type="Pfam" id="PF00698">
    <property type="entry name" value="Acyl_transf_1"/>
    <property type="match status" value="3"/>
</dbReference>
<feature type="active site" description="Proton acceptor; for dehydratase activity" evidence="9">
    <location>
        <position position="4076"/>
    </location>
</feature>
<dbReference type="Pfam" id="PF14765">
    <property type="entry name" value="PS-DH"/>
    <property type="match status" value="1"/>
</dbReference>
<dbReference type="SMART" id="SM00826">
    <property type="entry name" value="PKS_DH"/>
    <property type="match status" value="1"/>
</dbReference>
<dbReference type="SMART" id="SM00825">
    <property type="entry name" value="PKS_KS"/>
    <property type="match status" value="3"/>
</dbReference>
<dbReference type="InterPro" id="IPR036736">
    <property type="entry name" value="ACP-like_sf"/>
</dbReference>
<feature type="domain" description="Ketosynthase family 3 (KS3)" evidence="12">
    <location>
        <begin position="1601"/>
        <end position="2026"/>
    </location>
</feature>
<keyword evidence="7" id="KW-0511">Multifunctional enzyme</keyword>
<dbReference type="InterPro" id="IPR041618">
    <property type="entry name" value="PKS_DE"/>
</dbReference>
<dbReference type="GO" id="GO:0033068">
    <property type="term" value="P:macrolide biosynthetic process"/>
    <property type="evidence" value="ECO:0007669"/>
    <property type="project" value="UniProtKB-ARBA"/>
</dbReference>
<dbReference type="Pfam" id="PF18369">
    <property type="entry name" value="PKS_DE"/>
    <property type="match status" value="2"/>
</dbReference>
<dbReference type="CDD" id="cd00833">
    <property type="entry name" value="PKS"/>
    <property type="match status" value="3"/>
</dbReference>
<dbReference type="Pfam" id="PF21089">
    <property type="entry name" value="PKS_DH_N"/>
    <property type="match status" value="1"/>
</dbReference>
<dbReference type="InterPro" id="IPR036291">
    <property type="entry name" value="NAD(P)-bd_dom_sf"/>
</dbReference>
<feature type="region of interest" description="Disordered" evidence="10">
    <location>
        <begin position="4128"/>
        <end position="4204"/>
    </location>
</feature>
<evidence type="ECO:0000259" key="11">
    <source>
        <dbReference type="PROSITE" id="PS50075"/>
    </source>
</evidence>
<keyword evidence="8" id="KW-0012">Acyltransferase</keyword>
<dbReference type="FunFam" id="3.40.47.10:FF:000019">
    <property type="entry name" value="Polyketide synthase type I"/>
    <property type="match status" value="3"/>
</dbReference>
<dbReference type="InterPro" id="IPR020807">
    <property type="entry name" value="PKS_DH"/>
</dbReference>
<feature type="domain" description="Ketosynthase family 3 (KS3)" evidence="12">
    <location>
        <begin position="3136"/>
        <end position="3562"/>
    </location>
</feature>
<evidence type="ECO:0000256" key="7">
    <source>
        <dbReference type="ARBA" id="ARBA00023268"/>
    </source>
</evidence>
<evidence type="ECO:0000256" key="5">
    <source>
        <dbReference type="ARBA" id="ARBA00022679"/>
    </source>
</evidence>
<evidence type="ECO:0000256" key="4">
    <source>
        <dbReference type="ARBA" id="ARBA00022553"/>
    </source>
</evidence>
<dbReference type="InterPro" id="IPR014043">
    <property type="entry name" value="Acyl_transferase_dom"/>
</dbReference>
<feature type="region of interest" description="Disordered" evidence="10">
    <location>
        <begin position="4780"/>
        <end position="4807"/>
    </location>
</feature>
<dbReference type="InterPro" id="IPR015083">
    <property type="entry name" value="NorB/c/GfsB-D-like_docking"/>
</dbReference>
<dbReference type="InterPro" id="IPR036299">
    <property type="entry name" value="Polyketide_synth_docking_sf"/>
</dbReference>
<dbReference type="Gene3D" id="6.10.140.1830">
    <property type="match status" value="2"/>
</dbReference>
<accession>A0A640TXT1</accession>
<dbReference type="Gene3D" id="3.30.70.3290">
    <property type="match status" value="3"/>
</dbReference>
<dbReference type="SUPFAM" id="SSF101173">
    <property type="entry name" value="Docking domain B of the erythromycin polyketide synthase (DEBS)"/>
    <property type="match status" value="1"/>
</dbReference>
<dbReference type="FunFam" id="3.40.366.10:FF:000002">
    <property type="entry name" value="Probable polyketide synthase 2"/>
    <property type="match status" value="2"/>
</dbReference>
<feature type="compositionally biased region" description="Low complexity" evidence="10">
    <location>
        <begin position="476"/>
        <end position="487"/>
    </location>
</feature>
<comment type="pathway">
    <text evidence="2">Antibiotic biosynthesis.</text>
</comment>
<evidence type="ECO:0000256" key="10">
    <source>
        <dbReference type="SAM" id="MobiDB-lite"/>
    </source>
</evidence>
<dbReference type="Gene3D" id="1.10.1200.10">
    <property type="entry name" value="ACP-like"/>
    <property type="match status" value="3"/>
</dbReference>
<dbReference type="InterPro" id="IPR009081">
    <property type="entry name" value="PP-bd_ACP"/>
</dbReference>
<dbReference type="GO" id="GO:0004315">
    <property type="term" value="F:3-oxoacyl-[acyl-carrier-protein] synthase activity"/>
    <property type="evidence" value="ECO:0007669"/>
    <property type="project" value="InterPro"/>
</dbReference>
<dbReference type="Pfam" id="PF02801">
    <property type="entry name" value="Ketoacyl-synt_C"/>
    <property type="match status" value="3"/>
</dbReference>
<organism evidence="14 16">
    <name type="scientific">Streptomyces nigrescens</name>
    <dbReference type="NCBI Taxonomy" id="1920"/>
    <lineage>
        <taxon>Bacteria</taxon>
        <taxon>Bacillati</taxon>
        <taxon>Actinomycetota</taxon>
        <taxon>Actinomycetes</taxon>
        <taxon>Kitasatosporales</taxon>
        <taxon>Streptomycetaceae</taxon>
        <taxon>Streptomyces</taxon>
    </lineage>
</organism>
<keyword evidence="4" id="KW-0597">Phosphoprotein</keyword>
<dbReference type="SMART" id="SM00823">
    <property type="entry name" value="PKS_PP"/>
    <property type="match status" value="3"/>
</dbReference>
<proteinExistence type="predicted"/>
<dbReference type="InterPro" id="IPR016036">
    <property type="entry name" value="Malonyl_transacylase_ACP-bd"/>
</dbReference>
<evidence type="ECO:0000256" key="2">
    <source>
        <dbReference type="ARBA" id="ARBA00004792"/>
    </source>
</evidence>
<feature type="domain" description="Carrier" evidence="11">
    <location>
        <begin position="3042"/>
        <end position="3117"/>
    </location>
</feature>
<feature type="region of interest" description="N-terminal hotdog fold" evidence="9">
    <location>
        <begin position="4044"/>
        <end position="4171"/>
    </location>
</feature>
<dbReference type="InterPro" id="IPR014031">
    <property type="entry name" value="Ketoacyl_synth_C"/>
</dbReference>
<evidence type="ECO:0000256" key="1">
    <source>
        <dbReference type="ARBA" id="ARBA00001957"/>
    </source>
</evidence>
<evidence type="ECO:0000256" key="3">
    <source>
        <dbReference type="ARBA" id="ARBA00022450"/>
    </source>
</evidence>
<dbReference type="GO" id="GO:0004312">
    <property type="term" value="F:fatty acid synthase activity"/>
    <property type="evidence" value="ECO:0007669"/>
    <property type="project" value="TreeGrafter"/>
</dbReference>
<dbReference type="Pfam" id="PF00550">
    <property type="entry name" value="PP-binding"/>
    <property type="match status" value="3"/>
</dbReference>
<dbReference type="InterPro" id="IPR050091">
    <property type="entry name" value="PKS_NRPS_Biosynth_Enz"/>
</dbReference>
<evidence type="ECO:0000313" key="16">
    <source>
        <dbReference type="Proteomes" id="UP000429552"/>
    </source>
</evidence>
<feature type="domain" description="Carrier" evidence="11">
    <location>
        <begin position="1498"/>
        <end position="1573"/>
    </location>
</feature>
<dbReference type="Proteomes" id="UP001210609">
    <property type="component" value="Chromosome"/>
</dbReference>
<dbReference type="RefSeq" id="WP_167540654.1">
    <property type="nucleotide sequence ID" value="NZ_BLIP01000003.1"/>
</dbReference>